<sequence length="468" mass="53995">MNMEMGISDKTYLYNLIAKLCSHVTRTLTKNYLVRYSCISEEERQRVNTRIEKETPFVLGSKGKFCPIAEADIDEEYVKKLAGFSDLLKIADDKNCIMRFLQALDESLAEVLIEERKRLQNGRVTRGLNSNRKETGIAILPKCECVWARKSRESFSYRRIDNYLKHLMIIEDRVLEDVEDRHIFIPKGFFPNFDATSQMKIAATPLNAKSSFDIRYHRNDDLQVFSLDYHESAAARDNERVWEKIVQAGAEGAELIAFPEMLGNATMEYAICRKLKNLSEQEREQIPPMIVLPSYFSGTQNFSSILDRAGNVLARQFKQNPYVLKTRHGDFMENIDGSNEIYIFHYEGIGRFAVLICKDFLTTKHMERIMRGFMLTLIIVPAYSTGSYDFKMSFDLCAHDYCNVVWINSCAAMIPGKESNFAFIGYVRKRINRYQDESESMSEMKPCDGLLNGKCDGKCIYYDHFGTV</sequence>
<organism evidence="1 2">
    <name type="scientific">Agathobacter ruminis</name>
    <dbReference type="NCBI Taxonomy" id="1712665"/>
    <lineage>
        <taxon>Bacteria</taxon>
        <taxon>Bacillati</taxon>
        <taxon>Bacillota</taxon>
        <taxon>Clostridia</taxon>
        <taxon>Lachnospirales</taxon>
        <taxon>Lachnospiraceae</taxon>
        <taxon>Agathobacter</taxon>
    </lineage>
</organism>
<dbReference type="EMBL" id="PDYG01000105">
    <property type="protein sequence ID" value="PHU36897.1"/>
    <property type="molecule type" value="Genomic_DNA"/>
</dbReference>
<accession>A0A2G3E0T0</accession>
<dbReference type="Gene3D" id="3.60.110.10">
    <property type="entry name" value="Carbon-nitrogen hydrolase"/>
    <property type="match status" value="1"/>
</dbReference>
<dbReference type="AlphaFoldDB" id="A0A2G3E0T0"/>
<name>A0A2G3E0T0_9FIRM</name>
<dbReference type="InterPro" id="IPR036526">
    <property type="entry name" value="C-N_Hydrolase_sf"/>
</dbReference>
<gene>
    <name evidence="1" type="ORF">CSX02_10775</name>
</gene>
<evidence type="ECO:0000313" key="1">
    <source>
        <dbReference type="EMBL" id="PHU36897.1"/>
    </source>
</evidence>
<keyword evidence="2" id="KW-1185">Reference proteome</keyword>
<evidence type="ECO:0008006" key="3">
    <source>
        <dbReference type="Google" id="ProtNLM"/>
    </source>
</evidence>
<comment type="caution">
    <text evidence="1">The sequence shown here is derived from an EMBL/GenBank/DDBJ whole genome shotgun (WGS) entry which is preliminary data.</text>
</comment>
<dbReference type="Proteomes" id="UP000224563">
    <property type="component" value="Unassembled WGS sequence"/>
</dbReference>
<reference evidence="1 2" key="1">
    <citation type="submission" date="2017-10" db="EMBL/GenBank/DDBJ databases">
        <title>Resolving the taxonomy of Roseburia spp., Eubacterium rectale and Agathobacter spp. through phylogenomic analysis.</title>
        <authorList>
            <person name="Sheridan P.O."/>
            <person name="Walker A.W."/>
            <person name="Duncan S.H."/>
            <person name="Scott K.P."/>
            <person name="Toole P.W.O."/>
            <person name="Luis P."/>
            <person name="Flint H.J."/>
        </authorList>
    </citation>
    <scope>NUCLEOTIDE SEQUENCE [LARGE SCALE GENOMIC DNA]</scope>
    <source>
        <strain evidence="1 2">JK623</strain>
    </source>
</reference>
<protein>
    <recommendedName>
        <fullName evidence="3">CN hydrolase domain-containing protein</fullName>
    </recommendedName>
</protein>
<dbReference type="SUPFAM" id="SSF56317">
    <property type="entry name" value="Carbon-nitrogen hydrolase"/>
    <property type="match status" value="1"/>
</dbReference>
<dbReference type="RefSeq" id="WP_031542906.1">
    <property type="nucleotide sequence ID" value="NZ_JANSWH010000044.1"/>
</dbReference>
<reference evidence="1 2" key="2">
    <citation type="submission" date="2017-10" db="EMBL/GenBank/DDBJ databases">
        <authorList>
            <person name="Banno H."/>
            <person name="Chua N.-H."/>
        </authorList>
    </citation>
    <scope>NUCLEOTIDE SEQUENCE [LARGE SCALE GENOMIC DNA]</scope>
    <source>
        <strain evidence="1 2">JK623</strain>
    </source>
</reference>
<proteinExistence type="predicted"/>
<evidence type="ECO:0000313" key="2">
    <source>
        <dbReference type="Proteomes" id="UP000224563"/>
    </source>
</evidence>